<dbReference type="RefSeq" id="WP_067016704.1">
    <property type="nucleotide sequence ID" value="NZ_FLOB01000005.1"/>
</dbReference>
<keyword evidence="5" id="KW-0143">Chaperone</keyword>
<dbReference type="GO" id="GO:0006105">
    <property type="term" value="P:succinate metabolic process"/>
    <property type="evidence" value="ECO:0007669"/>
    <property type="project" value="TreeGrafter"/>
</dbReference>
<proteinExistence type="inferred from homology"/>
<comment type="similarity">
    <text evidence="2">Belongs to the SdhE FAD assembly factor family.</text>
</comment>
<evidence type="ECO:0000256" key="2">
    <source>
        <dbReference type="ARBA" id="ARBA00008571"/>
    </source>
</evidence>
<dbReference type="Proteomes" id="UP000092544">
    <property type="component" value="Unassembled WGS sequence"/>
</dbReference>
<reference evidence="6 7" key="1">
    <citation type="submission" date="2016-06" db="EMBL/GenBank/DDBJ databases">
        <authorList>
            <person name="Kjaerup R.B."/>
            <person name="Dalgaard T.S."/>
            <person name="Juul-Madsen H.R."/>
        </authorList>
    </citation>
    <scope>NUCLEOTIDE SEQUENCE [LARGE SCALE GENOMIC DNA]</scope>
    <source>
        <strain evidence="6 7">CECT 8886</strain>
    </source>
</reference>
<keyword evidence="7" id="KW-1185">Reference proteome</keyword>
<dbReference type="EMBL" id="FLOB01000005">
    <property type="protein sequence ID" value="SBS32379.1"/>
    <property type="molecule type" value="Genomic_DNA"/>
</dbReference>
<dbReference type="InterPro" id="IPR050531">
    <property type="entry name" value="SdhE_FAD_assembly_factor"/>
</dbReference>
<dbReference type="AlphaFoldDB" id="A0A1A8TGQ4"/>
<organism evidence="6 7">
    <name type="scientific">Marinomonas spartinae</name>
    <dbReference type="NCBI Taxonomy" id="1792290"/>
    <lineage>
        <taxon>Bacteria</taxon>
        <taxon>Pseudomonadati</taxon>
        <taxon>Pseudomonadota</taxon>
        <taxon>Gammaproteobacteria</taxon>
        <taxon>Oceanospirillales</taxon>
        <taxon>Oceanospirillaceae</taxon>
        <taxon>Marinomonas</taxon>
    </lineage>
</organism>
<evidence type="ECO:0000256" key="4">
    <source>
        <dbReference type="ARBA" id="ARBA00022490"/>
    </source>
</evidence>
<evidence type="ECO:0000256" key="1">
    <source>
        <dbReference type="ARBA" id="ARBA00004496"/>
    </source>
</evidence>
<evidence type="ECO:0000256" key="5">
    <source>
        <dbReference type="ARBA" id="ARBA00023186"/>
    </source>
</evidence>
<dbReference type="InterPro" id="IPR036714">
    <property type="entry name" value="SDH_sf"/>
</dbReference>
<accession>A0A1A8TGQ4</accession>
<dbReference type="OrthoDB" id="9180899at2"/>
<protein>
    <recommendedName>
        <fullName evidence="3">FAD assembly factor SdhE</fullName>
    </recommendedName>
</protein>
<comment type="subcellular location">
    <subcellularLocation>
        <location evidence="1">Cytoplasm</location>
    </subcellularLocation>
</comment>
<dbReference type="InterPro" id="IPR005631">
    <property type="entry name" value="SDH"/>
</dbReference>
<keyword evidence="4" id="KW-0963">Cytoplasm</keyword>
<evidence type="ECO:0000313" key="7">
    <source>
        <dbReference type="Proteomes" id="UP000092544"/>
    </source>
</evidence>
<dbReference type="Pfam" id="PF03937">
    <property type="entry name" value="Sdh5"/>
    <property type="match status" value="1"/>
</dbReference>
<evidence type="ECO:0000256" key="3">
    <source>
        <dbReference type="ARBA" id="ARBA00019418"/>
    </source>
</evidence>
<dbReference type="STRING" id="1792290.MSP8886_02407"/>
<dbReference type="PANTHER" id="PTHR39585:SF1">
    <property type="entry name" value="FAD ASSEMBLY FACTOR SDHE"/>
    <property type="match status" value="1"/>
</dbReference>
<gene>
    <name evidence="6" type="primary">cptB</name>
    <name evidence="6" type="ORF">MSP8886_02407</name>
</gene>
<dbReference type="PANTHER" id="PTHR39585">
    <property type="entry name" value="FAD ASSEMBLY FACTOR SDHE"/>
    <property type="match status" value="1"/>
</dbReference>
<dbReference type="SUPFAM" id="SSF109910">
    <property type="entry name" value="YgfY-like"/>
    <property type="match status" value="1"/>
</dbReference>
<dbReference type="Gene3D" id="1.10.150.250">
    <property type="entry name" value="Flavinator of succinate dehydrogenase"/>
    <property type="match status" value="1"/>
</dbReference>
<sequence length="92" mass="11031">MTEITADSIEFKRLKMQCRRGMLELDVLLEPFLEEVYLTLEEEDQQRFIKLLACEDQELFVWFMQREVAPDPDHARIVNIILTRVQPENYKA</sequence>
<evidence type="ECO:0000313" key="6">
    <source>
        <dbReference type="EMBL" id="SBS32379.1"/>
    </source>
</evidence>
<dbReference type="GO" id="GO:0005737">
    <property type="term" value="C:cytoplasm"/>
    <property type="evidence" value="ECO:0007669"/>
    <property type="project" value="UniProtKB-SubCell"/>
</dbReference>
<name>A0A1A8TGQ4_9GAMM</name>